<dbReference type="InterPro" id="IPR046348">
    <property type="entry name" value="SIS_dom_sf"/>
</dbReference>
<dbReference type="EMBL" id="JALKFT010000045">
    <property type="protein sequence ID" value="MCK9878796.1"/>
    <property type="molecule type" value="Genomic_DNA"/>
</dbReference>
<evidence type="ECO:0000256" key="1">
    <source>
        <dbReference type="ARBA" id="ARBA00010523"/>
    </source>
</evidence>
<dbReference type="CDD" id="cd05637">
    <property type="entry name" value="SIS_PGI_PMI_2"/>
    <property type="match status" value="1"/>
</dbReference>
<evidence type="ECO:0000313" key="4">
    <source>
        <dbReference type="EMBL" id="MCK9878796.1"/>
    </source>
</evidence>
<dbReference type="PROSITE" id="PS51464">
    <property type="entry name" value="SIS"/>
    <property type="match status" value="1"/>
</dbReference>
<organism evidence="4 5">
    <name type="scientific">Frankia umida</name>
    <dbReference type="NCBI Taxonomy" id="573489"/>
    <lineage>
        <taxon>Bacteria</taxon>
        <taxon>Bacillati</taxon>
        <taxon>Actinomycetota</taxon>
        <taxon>Actinomycetes</taxon>
        <taxon>Frankiales</taxon>
        <taxon>Frankiaceae</taxon>
        <taxon>Frankia</taxon>
    </lineage>
</organism>
<dbReference type="InterPro" id="IPR001347">
    <property type="entry name" value="SIS_dom"/>
</dbReference>
<dbReference type="Gene3D" id="3.40.50.10490">
    <property type="entry name" value="Glucose-6-phosphate isomerase like protein, domain 1"/>
    <property type="match status" value="3"/>
</dbReference>
<name>A0ABT0K502_9ACTN</name>
<keyword evidence="5" id="KW-1185">Reference proteome</keyword>
<keyword evidence="2 4" id="KW-0413">Isomerase</keyword>
<evidence type="ECO:0000259" key="3">
    <source>
        <dbReference type="PROSITE" id="PS51464"/>
    </source>
</evidence>
<dbReference type="InterPro" id="IPR019490">
    <property type="entry name" value="Glu6P/Mann6P_isomerase_C"/>
</dbReference>
<dbReference type="RefSeq" id="WP_248826863.1">
    <property type="nucleotide sequence ID" value="NZ_JALKFT010000045.1"/>
</dbReference>
<feature type="domain" description="SIS" evidence="3">
    <location>
        <begin position="45"/>
        <end position="195"/>
    </location>
</feature>
<comment type="similarity">
    <text evidence="1">Belongs to the PGI/PMI family.</text>
</comment>
<dbReference type="SUPFAM" id="SSF53697">
    <property type="entry name" value="SIS domain"/>
    <property type="match status" value="1"/>
</dbReference>
<accession>A0ABT0K502</accession>
<dbReference type="Proteomes" id="UP001201873">
    <property type="component" value="Unassembled WGS sequence"/>
</dbReference>
<protein>
    <submittedName>
        <fullName evidence="4">Mannose-6-phosphate isomerase</fullName>
    </submittedName>
</protein>
<dbReference type="Pfam" id="PF10432">
    <property type="entry name" value="bact-PGI_C"/>
    <property type="match status" value="1"/>
</dbReference>
<evidence type="ECO:0000256" key="2">
    <source>
        <dbReference type="ARBA" id="ARBA00023235"/>
    </source>
</evidence>
<comment type="caution">
    <text evidence="4">The sequence shown here is derived from an EMBL/GenBank/DDBJ whole genome shotgun (WGS) entry which is preliminary data.</text>
</comment>
<proteinExistence type="inferred from homology"/>
<sequence>MYVDESALDDPTRLDSGGVAGLLPQVATAGPQVRHSAVLAAEAGFARLATDGRPRAILVVGVGGAALAADLIAALAGPAGPVPVLGHHTYGLPGWVGVADVVLAVSASGASAEALSAVEEAARRGARVAVVAPPDTPLAQMAALVAAPCVPLPGGRPASTVLWSLAVPLLIAGRALGVLRVADAALEAAAVRLESIATRCRASSESFVNPAKTLALELGGSLPLVWGTSAVTAVAARGAVDQLAAIARYPALAGGLPHPGHLQIGLLDGPFGARMGSGGAGPSTAGRGGGVTDDLEDFFRDRADDEETPPRLRLILLRDPGAEASEVTRQAEAVIAVAAERGVGVTELRAEGTDPLERLAALLGLFDFTAVYLALALGVDPSQTLSAHDLGR</sequence>
<gene>
    <name evidence="4" type="ORF">MXD59_24045</name>
</gene>
<evidence type="ECO:0000313" key="5">
    <source>
        <dbReference type="Proteomes" id="UP001201873"/>
    </source>
</evidence>
<dbReference type="GO" id="GO:0016853">
    <property type="term" value="F:isomerase activity"/>
    <property type="evidence" value="ECO:0007669"/>
    <property type="project" value="UniProtKB-KW"/>
</dbReference>
<reference evidence="4 5" key="1">
    <citation type="submission" date="2022-04" db="EMBL/GenBank/DDBJ databases">
        <title>Genome diversity in the genus Frankia.</title>
        <authorList>
            <person name="Carlos-Shanley C."/>
            <person name="Hahn D."/>
        </authorList>
    </citation>
    <scope>NUCLEOTIDE SEQUENCE [LARGE SCALE GENOMIC DNA]</scope>
    <source>
        <strain evidence="4 5">Ag45/Mut15</strain>
    </source>
</reference>